<dbReference type="AlphaFoldDB" id="A0AAV6FYE8"/>
<feature type="compositionally biased region" description="Basic and acidic residues" evidence="8">
    <location>
        <begin position="1"/>
        <end position="12"/>
    </location>
</feature>
<keyword evidence="4" id="KW-1000">Mitochondrion outer membrane</keyword>
<dbReference type="GO" id="GO:0008053">
    <property type="term" value="P:mitochondrial fusion"/>
    <property type="evidence" value="ECO:0007669"/>
    <property type="project" value="InterPro"/>
</dbReference>
<evidence type="ECO:0000313" key="9">
    <source>
        <dbReference type="EMBL" id="KAG5266292.1"/>
    </source>
</evidence>
<evidence type="ECO:0000256" key="8">
    <source>
        <dbReference type="SAM" id="MobiDB-lite"/>
    </source>
</evidence>
<gene>
    <name evidence="9" type="ORF">AALO_G00229360</name>
</gene>
<keyword evidence="3" id="KW-0812">Transmembrane</keyword>
<evidence type="ECO:0000256" key="4">
    <source>
        <dbReference type="ARBA" id="ARBA00022787"/>
    </source>
</evidence>
<comment type="similarity">
    <text evidence="2">Belongs to the mitoguardin family.</text>
</comment>
<evidence type="ECO:0000313" key="10">
    <source>
        <dbReference type="Proteomes" id="UP000823561"/>
    </source>
</evidence>
<evidence type="ECO:0000256" key="5">
    <source>
        <dbReference type="ARBA" id="ARBA00022989"/>
    </source>
</evidence>
<evidence type="ECO:0000256" key="6">
    <source>
        <dbReference type="ARBA" id="ARBA00023128"/>
    </source>
</evidence>
<evidence type="ECO:0000256" key="7">
    <source>
        <dbReference type="ARBA" id="ARBA00023136"/>
    </source>
</evidence>
<dbReference type="GO" id="GO:0005741">
    <property type="term" value="C:mitochondrial outer membrane"/>
    <property type="evidence" value="ECO:0007669"/>
    <property type="project" value="UniProtKB-SubCell"/>
</dbReference>
<keyword evidence="10" id="KW-1185">Reference proteome</keyword>
<comment type="caution">
    <text evidence="9">The sequence shown here is derived from an EMBL/GenBank/DDBJ whole genome shotgun (WGS) entry which is preliminary data.</text>
</comment>
<evidence type="ECO:0000256" key="2">
    <source>
        <dbReference type="ARBA" id="ARBA00008969"/>
    </source>
</evidence>
<organism evidence="9 10">
    <name type="scientific">Alosa alosa</name>
    <name type="common">allis shad</name>
    <dbReference type="NCBI Taxonomy" id="278164"/>
    <lineage>
        <taxon>Eukaryota</taxon>
        <taxon>Metazoa</taxon>
        <taxon>Chordata</taxon>
        <taxon>Craniata</taxon>
        <taxon>Vertebrata</taxon>
        <taxon>Euteleostomi</taxon>
        <taxon>Actinopterygii</taxon>
        <taxon>Neopterygii</taxon>
        <taxon>Teleostei</taxon>
        <taxon>Clupei</taxon>
        <taxon>Clupeiformes</taxon>
        <taxon>Clupeoidei</taxon>
        <taxon>Clupeidae</taxon>
        <taxon>Alosa</taxon>
    </lineage>
</organism>
<dbReference type="PANTHER" id="PTHR21508">
    <property type="entry name" value="MITOGUARDIN"/>
    <property type="match status" value="1"/>
</dbReference>
<keyword evidence="5" id="KW-1133">Transmembrane helix</keyword>
<keyword evidence="6" id="KW-0496">Mitochondrion</keyword>
<accession>A0AAV6FYE8</accession>
<evidence type="ECO:0000256" key="3">
    <source>
        <dbReference type="ARBA" id="ARBA00022692"/>
    </source>
</evidence>
<keyword evidence="7" id="KW-0472">Membrane</keyword>
<protein>
    <submittedName>
        <fullName evidence="9">Uncharacterized protein</fullName>
    </submittedName>
</protein>
<evidence type="ECO:0000256" key="1">
    <source>
        <dbReference type="ARBA" id="ARBA00004294"/>
    </source>
</evidence>
<dbReference type="EMBL" id="JADWDJ010000018">
    <property type="protein sequence ID" value="KAG5266292.1"/>
    <property type="molecule type" value="Genomic_DNA"/>
</dbReference>
<dbReference type="Proteomes" id="UP000823561">
    <property type="component" value="Chromosome 18"/>
</dbReference>
<name>A0AAV6FYE8_9TELE</name>
<comment type="subcellular location">
    <subcellularLocation>
        <location evidence="1">Mitochondrion outer membrane</location>
    </subcellularLocation>
</comment>
<reference evidence="9" key="1">
    <citation type="submission" date="2020-10" db="EMBL/GenBank/DDBJ databases">
        <title>Chromosome-scale genome assembly of the Allis shad, Alosa alosa.</title>
        <authorList>
            <person name="Margot Z."/>
            <person name="Christophe K."/>
            <person name="Cabau C."/>
            <person name="Louis A."/>
            <person name="Berthelot C."/>
            <person name="Parey E."/>
            <person name="Roest Crollius H."/>
            <person name="Montfort J."/>
            <person name="Robinson-Rechavi M."/>
            <person name="Bucao C."/>
            <person name="Bouchez O."/>
            <person name="Gislard M."/>
            <person name="Lluch J."/>
            <person name="Milhes M."/>
            <person name="Lampietro C."/>
            <person name="Lopez Roques C."/>
            <person name="Donnadieu C."/>
            <person name="Braasch I."/>
            <person name="Desvignes T."/>
            <person name="Postlethwait J."/>
            <person name="Bobe J."/>
            <person name="Guiguen Y."/>
        </authorList>
    </citation>
    <scope>NUCLEOTIDE SEQUENCE</scope>
    <source>
        <strain evidence="9">M-15738</strain>
        <tissue evidence="9">Blood</tissue>
    </source>
</reference>
<dbReference type="PANTHER" id="PTHR21508:SF5">
    <property type="entry name" value="MITOGUARDIN"/>
    <property type="match status" value="1"/>
</dbReference>
<dbReference type="Pfam" id="PF10265">
    <property type="entry name" value="Miga"/>
    <property type="match status" value="1"/>
</dbReference>
<feature type="region of interest" description="Disordered" evidence="8">
    <location>
        <begin position="1"/>
        <end position="28"/>
    </location>
</feature>
<proteinExistence type="inferred from homology"/>
<sequence>MPSSDRLQERKHCNQPAQRSAHRAASRGSPVLQALRSVIWRGVQIVCDALKGADLNDEDSESPSQSLDDSTANRMFYSCYENLEDIRWGEERQQSDTELRTSTPVRNVYLPESRGDVHINTKLRAVRQAFQIIAHDTESRNFLKEAGLTILTGLLSLAGKKMEGFTLVWDCLMAFAENPSNWDSITKECQKAGMQTPCFYDLFYEAIVLRLLECTDQVPPTLSTTLRTPWLSTSMKKTTVMFHAWARTRRDREQLTGPQGLYHHLCEVRDYIDPEIMWAAIGPQSDAKDFYFLLRGEVLSFVHRIFHLDTQSYVSPAVLAVHVFSAWRGLVGRLQEYLMEQRHTER</sequence>
<dbReference type="InterPro" id="IPR019392">
    <property type="entry name" value="Miga"/>
</dbReference>